<dbReference type="SUPFAM" id="SSF53187">
    <property type="entry name" value="Zn-dependent exopeptidases"/>
    <property type="match status" value="1"/>
</dbReference>
<evidence type="ECO:0000313" key="3">
    <source>
        <dbReference type="Proteomes" id="UP000318055"/>
    </source>
</evidence>
<dbReference type="Proteomes" id="UP000318055">
    <property type="component" value="Chromosome"/>
</dbReference>
<name>A0A518RJM5_9SPHN</name>
<dbReference type="AlphaFoldDB" id="A0A518RJM5"/>
<dbReference type="EMBL" id="CP042239">
    <property type="protein sequence ID" value="QDX27655.1"/>
    <property type="molecule type" value="Genomic_DNA"/>
</dbReference>
<dbReference type="InterPro" id="IPR045175">
    <property type="entry name" value="M28_fam"/>
</dbReference>
<dbReference type="RefSeq" id="WP_145849130.1">
    <property type="nucleotide sequence ID" value="NZ_CP042239.1"/>
</dbReference>
<accession>A0A518RJM5</accession>
<dbReference type="PANTHER" id="PTHR12147:SF26">
    <property type="entry name" value="PEPTIDASE M28 DOMAIN-CONTAINING PROTEIN"/>
    <property type="match status" value="1"/>
</dbReference>
<proteinExistence type="predicted"/>
<dbReference type="Pfam" id="PF04389">
    <property type="entry name" value="Peptidase_M28"/>
    <property type="match status" value="1"/>
</dbReference>
<dbReference type="GO" id="GO:0008235">
    <property type="term" value="F:metalloexopeptidase activity"/>
    <property type="evidence" value="ECO:0007669"/>
    <property type="project" value="InterPro"/>
</dbReference>
<dbReference type="KEGG" id="ssua:FPZ54_17685"/>
<feature type="domain" description="Peptidase M28" evidence="1">
    <location>
        <begin position="89"/>
        <end position="288"/>
    </location>
</feature>
<evidence type="ECO:0000259" key="1">
    <source>
        <dbReference type="Pfam" id="PF04389"/>
    </source>
</evidence>
<organism evidence="2 3">
    <name type="scientific">Sphingomonas suaedae</name>
    <dbReference type="NCBI Taxonomy" id="2599297"/>
    <lineage>
        <taxon>Bacteria</taxon>
        <taxon>Pseudomonadati</taxon>
        <taxon>Pseudomonadota</taxon>
        <taxon>Alphaproteobacteria</taxon>
        <taxon>Sphingomonadales</taxon>
        <taxon>Sphingomonadaceae</taxon>
        <taxon>Sphingomonas</taxon>
    </lineage>
</organism>
<dbReference type="OrthoDB" id="9769665at2"/>
<dbReference type="Gene3D" id="3.40.630.10">
    <property type="entry name" value="Zn peptidases"/>
    <property type="match status" value="1"/>
</dbReference>
<dbReference type="GO" id="GO:0006508">
    <property type="term" value="P:proteolysis"/>
    <property type="evidence" value="ECO:0007669"/>
    <property type="project" value="InterPro"/>
</dbReference>
<protein>
    <submittedName>
        <fullName evidence="2">M28 family peptidase</fullName>
    </submittedName>
</protein>
<gene>
    <name evidence="2" type="ORF">FPZ54_17685</name>
</gene>
<evidence type="ECO:0000313" key="2">
    <source>
        <dbReference type="EMBL" id="QDX27655.1"/>
    </source>
</evidence>
<keyword evidence="3" id="KW-1185">Reference proteome</keyword>
<reference evidence="2 3" key="1">
    <citation type="submission" date="2019-07" db="EMBL/GenBank/DDBJ databases">
        <title>Sphingomonas alkalisoli sp. nov., isolated from rhizosphere soil of Suaedae salsa.</title>
        <authorList>
            <person name="Zhang H."/>
            <person name="Xu L."/>
            <person name="Zhang J.-X."/>
            <person name="Sun J.-Q."/>
        </authorList>
    </citation>
    <scope>NUCLEOTIDE SEQUENCE [LARGE SCALE GENOMIC DNA]</scope>
    <source>
        <strain evidence="2 3">XS-10</strain>
    </source>
</reference>
<dbReference type="InterPro" id="IPR007484">
    <property type="entry name" value="Peptidase_M28"/>
</dbReference>
<dbReference type="PANTHER" id="PTHR12147">
    <property type="entry name" value="METALLOPEPTIDASE M28 FAMILY MEMBER"/>
    <property type="match status" value="1"/>
</dbReference>
<sequence>MFLRLLAPVAAACLTIAASDSPPWPQLYEDVRILAADDMEGRLVGTAGSAKARAYLLERMRAIGLEPVIATFEQPFAAEHDGATLNGVNLIGGIRGSGKSDRVLLIGAHYDHFGIRDGKVFNGADDNASGVAVLLSIAEAFAHERPAHDVIFALWDAEEQGLYGAKAFTAAPPIPLSRIALNLNLDMMSRSDRNELWLAGAHHYPFLRARFERLVAQATVTLKLGHDGPPWTGVDDWTDGSDHAVFHRKGIPFAYFGVEDYADYHQPGDDYAAIPKDFFARSAFTALQAARLFDRELDAIARDSGRTE</sequence>